<keyword evidence="2" id="KW-1185">Reference proteome</keyword>
<evidence type="ECO:0000313" key="1">
    <source>
        <dbReference type="EMBL" id="OWY96342.1"/>
    </source>
</evidence>
<comment type="caution">
    <text evidence="1">The sequence shown here is derived from an EMBL/GenBank/DDBJ whole genome shotgun (WGS) entry which is preliminary data.</text>
</comment>
<name>A0A225UTG0_9STRA</name>
<gene>
    <name evidence="1" type="ORF">PHMEG_00033412</name>
</gene>
<protein>
    <submittedName>
        <fullName evidence="1">Uncharacterized protein</fullName>
    </submittedName>
</protein>
<sequence length="71" mass="8301">MTLKLWNIMKGEMLREFRQLTLQAKVLITYLTAINVLVNELTNAQMRIVLQRKQPMTLTAVVQEGVLEWDL</sequence>
<reference evidence="2" key="1">
    <citation type="submission" date="2017-03" db="EMBL/GenBank/DDBJ databases">
        <title>Phytopthora megakarya and P. palmivora, two closely related causual agents of cacao black pod achieved similar genome size and gene model numbers by different mechanisms.</title>
        <authorList>
            <person name="Ali S."/>
            <person name="Shao J."/>
            <person name="Larry D.J."/>
            <person name="Kronmiller B."/>
            <person name="Shen D."/>
            <person name="Strem M.D."/>
            <person name="Melnick R.L."/>
            <person name="Guiltinan M.J."/>
            <person name="Tyler B.M."/>
            <person name="Meinhardt L.W."/>
            <person name="Bailey B.A."/>
        </authorList>
    </citation>
    <scope>NUCLEOTIDE SEQUENCE [LARGE SCALE GENOMIC DNA]</scope>
    <source>
        <strain evidence="2">zdho120</strain>
    </source>
</reference>
<dbReference type="EMBL" id="NBNE01011768">
    <property type="protein sequence ID" value="OWY96342.1"/>
    <property type="molecule type" value="Genomic_DNA"/>
</dbReference>
<accession>A0A225UTG0</accession>
<dbReference type="AlphaFoldDB" id="A0A225UTG0"/>
<organism evidence="1 2">
    <name type="scientific">Phytophthora megakarya</name>
    <dbReference type="NCBI Taxonomy" id="4795"/>
    <lineage>
        <taxon>Eukaryota</taxon>
        <taxon>Sar</taxon>
        <taxon>Stramenopiles</taxon>
        <taxon>Oomycota</taxon>
        <taxon>Peronosporomycetes</taxon>
        <taxon>Peronosporales</taxon>
        <taxon>Peronosporaceae</taxon>
        <taxon>Phytophthora</taxon>
    </lineage>
</organism>
<evidence type="ECO:0000313" key="2">
    <source>
        <dbReference type="Proteomes" id="UP000198211"/>
    </source>
</evidence>
<dbReference type="Proteomes" id="UP000198211">
    <property type="component" value="Unassembled WGS sequence"/>
</dbReference>
<proteinExistence type="predicted"/>